<dbReference type="Proteomes" id="UP000595662">
    <property type="component" value="Chromosome 3"/>
</dbReference>
<feature type="signal peptide" evidence="2">
    <location>
        <begin position="1"/>
        <end position="19"/>
    </location>
</feature>
<evidence type="ECO:0000313" key="4">
    <source>
        <dbReference type="Proteomes" id="UP000595662"/>
    </source>
</evidence>
<protein>
    <submittedName>
        <fullName evidence="3">Uncharacterized protein</fullName>
    </submittedName>
</protein>
<keyword evidence="2" id="KW-0732">Signal</keyword>
<dbReference type="RefSeq" id="XP_065957007.1">
    <property type="nucleotide sequence ID" value="XM_066101924.1"/>
</dbReference>
<evidence type="ECO:0000313" key="3">
    <source>
        <dbReference type="EMBL" id="QQK44413.1"/>
    </source>
</evidence>
<feature type="chain" id="PRO_5031376753" evidence="2">
    <location>
        <begin position="20"/>
        <end position="102"/>
    </location>
</feature>
<gene>
    <name evidence="3" type="ORF">Pdw03_8314</name>
</gene>
<dbReference type="GeneID" id="90953074"/>
<dbReference type="AlphaFoldDB" id="A0A7T6XNT7"/>
<sequence length="102" mass="11494">MSIWKLIFLLNSALKSDLYAPLRPYTKTGGAFPNIFTALDGCLMMQIPWLDKVLYKSHLAETLQQAPRTSIMNKTGSSVHREPPTFWPAPTPLARKPPHAIF</sequence>
<evidence type="ECO:0000256" key="1">
    <source>
        <dbReference type="SAM" id="MobiDB-lite"/>
    </source>
</evidence>
<proteinExistence type="predicted"/>
<name>A0A7T6XNT7_PENDI</name>
<feature type="region of interest" description="Disordered" evidence="1">
    <location>
        <begin position="70"/>
        <end position="102"/>
    </location>
</feature>
<dbReference type="EMBL" id="CP060776">
    <property type="protein sequence ID" value="QQK44413.1"/>
    <property type="molecule type" value="Genomic_DNA"/>
</dbReference>
<organism evidence="3 4">
    <name type="scientific">Penicillium digitatum</name>
    <name type="common">Green mold</name>
    <dbReference type="NCBI Taxonomy" id="36651"/>
    <lineage>
        <taxon>Eukaryota</taxon>
        <taxon>Fungi</taxon>
        <taxon>Dikarya</taxon>
        <taxon>Ascomycota</taxon>
        <taxon>Pezizomycotina</taxon>
        <taxon>Eurotiomycetes</taxon>
        <taxon>Eurotiomycetidae</taxon>
        <taxon>Eurotiales</taxon>
        <taxon>Aspergillaceae</taxon>
        <taxon>Penicillium</taxon>
    </lineage>
</organism>
<reference evidence="3 4" key="1">
    <citation type="submission" date="2020-08" db="EMBL/GenBank/DDBJ databases">
        <title>The completed genome sequence of the pathogenic ascomycete fungus Penicillium digitatum.</title>
        <authorList>
            <person name="Wang M."/>
        </authorList>
    </citation>
    <scope>NUCLEOTIDE SEQUENCE [LARGE SCALE GENOMIC DNA]</scope>
    <source>
        <strain evidence="3 4">PdW03</strain>
    </source>
</reference>
<accession>A0A7T6XNT7</accession>
<evidence type="ECO:0000256" key="2">
    <source>
        <dbReference type="SAM" id="SignalP"/>
    </source>
</evidence>